<dbReference type="InterPro" id="IPR013805">
    <property type="entry name" value="GrpE_CC"/>
</dbReference>
<dbReference type="Proteomes" id="UP000234857">
    <property type="component" value="Unassembled WGS sequence"/>
</dbReference>
<dbReference type="SUPFAM" id="SSF51064">
    <property type="entry name" value="Head domain of nucleotide exchange factor GrpE"/>
    <property type="match status" value="1"/>
</dbReference>
<evidence type="ECO:0000256" key="4">
    <source>
        <dbReference type="RuleBase" id="RU000639"/>
    </source>
</evidence>
<name>A0A2N5ZEY7_MUIH1</name>
<comment type="caution">
    <text evidence="7">The sequence shown here is derived from an EMBL/GenBank/DDBJ whole genome shotgun (WGS) entry which is preliminary data.</text>
</comment>
<keyword evidence="3 4" id="KW-0346">Stress response</keyword>
<keyword evidence="2 3" id="KW-0143">Chaperone</keyword>
<comment type="subunit">
    <text evidence="3">Homodimer.</text>
</comment>
<protein>
    <recommendedName>
        <fullName evidence="3 4">Protein GrpE</fullName>
    </recommendedName>
    <alternativeName>
        <fullName evidence="3">HSP-70 cofactor</fullName>
    </alternativeName>
</protein>
<dbReference type="InterPro" id="IPR009012">
    <property type="entry name" value="GrpE_head"/>
</dbReference>
<evidence type="ECO:0000256" key="1">
    <source>
        <dbReference type="ARBA" id="ARBA00009054"/>
    </source>
</evidence>
<feature type="coiled-coil region" evidence="6">
    <location>
        <begin position="77"/>
        <end position="172"/>
    </location>
</feature>
<evidence type="ECO:0000313" key="8">
    <source>
        <dbReference type="Proteomes" id="UP000234857"/>
    </source>
</evidence>
<gene>
    <name evidence="3 7" type="primary">grpE</name>
    <name evidence="7" type="ORF">C0601_08230</name>
</gene>
<dbReference type="HAMAP" id="MF_01151">
    <property type="entry name" value="GrpE"/>
    <property type="match status" value="1"/>
</dbReference>
<accession>A0A2N5ZEY7</accession>
<reference evidence="7 8" key="1">
    <citation type="submission" date="2017-11" db="EMBL/GenBank/DDBJ databases">
        <title>Genome-resolved metagenomics identifies genetic mobility, metabolic interactions, and unexpected diversity in perchlorate-reducing communities.</title>
        <authorList>
            <person name="Barnum T.P."/>
            <person name="Figueroa I.A."/>
            <person name="Carlstrom C.I."/>
            <person name="Lucas L.N."/>
            <person name="Engelbrektson A.L."/>
            <person name="Coates J.D."/>
        </authorList>
    </citation>
    <scope>NUCLEOTIDE SEQUENCE [LARGE SCALE GENOMIC DNA]</scope>
    <source>
        <strain evidence="7">BM706</strain>
    </source>
</reference>
<dbReference type="Pfam" id="PF01025">
    <property type="entry name" value="GrpE"/>
    <property type="match status" value="1"/>
</dbReference>
<comment type="subcellular location">
    <subcellularLocation>
        <location evidence="3">Cytoplasm</location>
    </subcellularLocation>
</comment>
<dbReference type="EMBL" id="PKTG01000094">
    <property type="protein sequence ID" value="PLX17204.1"/>
    <property type="molecule type" value="Genomic_DNA"/>
</dbReference>
<dbReference type="SUPFAM" id="SSF58014">
    <property type="entry name" value="Coiled-coil domain of nucleotide exchange factor GrpE"/>
    <property type="match status" value="1"/>
</dbReference>
<dbReference type="InterPro" id="IPR000740">
    <property type="entry name" value="GrpE"/>
</dbReference>
<dbReference type="Gene3D" id="3.90.20.20">
    <property type="match status" value="1"/>
</dbReference>
<dbReference type="GO" id="GO:0000774">
    <property type="term" value="F:adenyl-nucleotide exchange factor activity"/>
    <property type="evidence" value="ECO:0007669"/>
    <property type="project" value="InterPro"/>
</dbReference>
<comment type="function">
    <text evidence="3 4">Participates actively in the response to hyperosmotic and heat shock by preventing the aggregation of stress-denatured proteins, in association with DnaK and GrpE. It is the nucleotide exchange factor for DnaK and may function as a thermosensor. Unfolded proteins bind initially to DnaJ; upon interaction with the DnaJ-bound protein, DnaK hydrolyzes its bound ATP, resulting in the formation of a stable complex. GrpE releases ADP from DnaK; ATP binding to DnaK triggers the release of the substrate protein, thus completing the reaction cycle. Several rounds of ATP-dependent interactions between DnaJ, DnaK and GrpE are required for fully efficient folding.</text>
</comment>
<dbReference type="GO" id="GO:0005737">
    <property type="term" value="C:cytoplasm"/>
    <property type="evidence" value="ECO:0007669"/>
    <property type="project" value="UniProtKB-SubCell"/>
</dbReference>
<evidence type="ECO:0000256" key="3">
    <source>
        <dbReference type="HAMAP-Rule" id="MF_01151"/>
    </source>
</evidence>
<organism evidence="7 8">
    <name type="scientific">Muiribacterium halophilum</name>
    <dbReference type="NCBI Taxonomy" id="2053465"/>
    <lineage>
        <taxon>Bacteria</taxon>
        <taxon>Candidatus Muiribacteriota</taxon>
        <taxon>Candidatus Muiribacteriia</taxon>
        <taxon>Candidatus Muiribacteriales</taxon>
        <taxon>Candidatus Muiribacteriaceae</taxon>
        <taxon>Candidatus Muiribacterium</taxon>
    </lineage>
</organism>
<dbReference type="CDD" id="cd00446">
    <property type="entry name" value="GrpE"/>
    <property type="match status" value="1"/>
</dbReference>
<evidence type="ECO:0000256" key="6">
    <source>
        <dbReference type="SAM" id="Coils"/>
    </source>
</evidence>
<dbReference type="GO" id="GO:0042803">
    <property type="term" value="F:protein homodimerization activity"/>
    <property type="evidence" value="ECO:0007669"/>
    <property type="project" value="InterPro"/>
</dbReference>
<evidence type="ECO:0000256" key="5">
    <source>
        <dbReference type="RuleBase" id="RU004478"/>
    </source>
</evidence>
<feature type="coiled-coil region" evidence="6">
    <location>
        <begin position="11"/>
        <end position="38"/>
    </location>
</feature>
<dbReference type="Gene3D" id="2.30.22.10">
    <property type="entry name" value="Head domain of nucleotide exchange factor GrpE"/>
    <property type="match status" value="1"/>
</dbReference>
<dbReference type="AlphaFoldDB" id="A0A2N5ZEY7"/>
<proteinExistence type="inferred from homology"/>
<sequence length="294" mass="35074">MNNWHEICKYIQQEENIMKKLLKDLNKYKEKESNIKKILEDIYKKNKISENKEDITQAILEDIKDFEINEDFVKDYAENKEIEIEDAVKEIGKSKKEFFISLLQNQVMHLSEMFAKQKYFEKLEKDVVELKKEKIKLEAQLKEYIDLSSRLKKDYSNLTKRTEKEVAKTEENASKKVCLSIIDILDNFHQALDHFMTDEAKTFSKEEIVEGLDKINRKFLEVLRKEGVVEIESLNKQFDHNYHDALLTEEREDIEEDDTIIEEFKKGYMFKEEVLRPSLVKVGKKVDKIKNKED</sequence>
<evidence type="ECO:0000256" key="2">
    <source>
        <dbReference type="ARBA" id="ARBA00023186"/>
    </source>
</evidence>
<keyword evidence="6" id="KW-0175">Coiled coil</keyword>
<keyword evidence="3" id="KW-0963">Cytoplasm</keyword>
<dbReference type="PROSITE" id="PS01071">
    <property type="entry name" value="GRPE"/>
    <property type="match status" value="1"/>
</dbReference>
<dbReference type="PRINTS" id="PR00773">
    <property type="entry name" value="GRPEPROTEIN"/>
</dbReference>
<evidence type="ECO:0000313" key="7">
    <source>
        <dbReference type="EMBL" id="PLX17204.1"/>
    </source>
</evidence>
<dbReference type="GO" id="GO:0006457">
    <property type="term" value="P:protein folding"/>
    <property type="evidence" value="ECO:0007669"/>
    <property type="project" value="InterPro"/>
</dbReference>
<comment type="similarity">
    <text evidence="1 3 5">Belongs to the GrpE family.</text>
</comment>
<dbReference type="GO" id="GO:0051082">
    <property type="term" value="F:unfolded protein binding"/>
    <property type="evidence" value="ECO:0007669"/>
    <property type="project" value="TreeGrafter"/>
</dbReference>
<dbReference type="GO" id="GO:0051087">
    <property type="term" value="F:protein-folding chaperone binding"/>
    <property type="evidence" value="ECO:0007669"/>
    <property type="project" value="InterPro"/>
</dbReference>
<dbReference type="PANTHER" id="PTHR21237:SF23">
    <property type="entry name" value="GRPE PROTEIN HOMOLOG, MITOCHONDRIAL"/>
    <property type="match status" value="1"/>
</dbReference>
<dbReference type="PANTHER" id="PTHR21237">
    <property type="entry name" value="GRPE PROTEIN"/>
    <property type="match status" value="1"/>
</dbReference>